<organism evidence="1 2">
    <name type="scientific">Spirosoma agri</name>
    <dbReference type="NCBI Taxonomy" id="1987381"/>
    <lineage>
        <taxon>Bacteria</taxon>
        <taxon>Pseudomonadati</taxon>
        <taxon>Bacteroidota</taxon>
        <taxon>Cytophagia</taxon>
        <taxon>Cytophagales</taxon>
        <taxon>Cytophagaceae</taxon>
        <taxon>Spirosoma</taxon>
    </lineage>
</organism>
<accession>A0A6M0IKD0</accession>
<keyword evidence="2" id="KW-1185">Reference proteome</keyword>
<reference evidence="1 2" key="1">
    <citation type="submission" date="2020-02" db="EMBL/GenBank/DDBJ databases">
        <title>Draft genome sequence of two Spirosoma agri KCTC 52727 and Spirosoma terrae KCTC 52035.</title>
        <authorList>
            <person name="Rojas J."/>
            <person name="Ambika Manirajan B."/>
            <person name="Ratering S."/>
            <person name="Suarez C."/>
            <person name="Schnell S."/>
        </authorList>
    </citation>
    <scope>NUCLEOTIDE SEQUENCE [LARGE SCALE GENOMIC DNA]</scope>
    <source>
        <strain evidence="1 2">KCTC 52727</strain>
    </source>
</reference>
<name>A0A6M0IKD0_9BACT</name>
<evidence type="ECO:0000313" key="2">
    <source>
        <dbReference type="Proteomes" id="UP000477386"/>
    </source>
</evidence>
<comment type="caution">
    <text evidence="1">The sequence shown here is derived from an EMBL/GenBank/DDBJ whole genome shotgun (WGS) entry which is preliminary data.</text>
</comment>
<sequence>MRHFYLGVVVLLTFSQPVFSQPKRPTDTALSKPKAVTVNQLKKVVTVAQPKKESPAEKEKDTSWLFRETDNLATLIGYVLVATATVLTFCQWRADQKWKQKEALMNRVTSFDSTPGVWNALLMLGTPDRHVPLWDKEKPEDKYERVTRREVATALLPHELLAITFSPKETAIRDSFDDFLKRLCHLEVYRESNLLSADEINSAIHYWAITIQKLMASTDPNDQALMRNLSLYIEYKGLKKVITLFSVFNIQLADKMVKYRAIAKQEVVNNKWHRLP</sequence>
<proteinExistence type="predicted"/>
<evidence type="ECO:0008006" key="3">
    <source>
        <dbReference type="Google" id="ProtNLM"/>
    </source>
</evidence>
<dbReference type="Proteomes" id="UP000477386">
    <property type="component" value="Unassembled WGS sequence"/>
</dbReference>
<evidence type="ECO:0000313" key="1">
    <source>
        <dbReference type="EMBL" id="NEU68750.1"/>
    </source>
</evidence>
<gene>
    <name evidence="1" type="ORF">GK091_17815</name>
</gene>
<dbReference type="AlphaFoldDB" id="A0A6M0IKD0"/>
<dbReference type="RefSeq" id="WP_164041252.1">
    <property type="nucleotide sequence ID" value="NZ_JAAGNZ010000002.1"/>
</dbReference>
<dbReference type="EMBL" id="JAAGNZ010000002">
    <property type="protein sequence ID" value="NEU68750.1"/>
    <property type="molecule type" value="Genomic_DNA"/>
</dbReference>
<protein>
    <recommendedName>
        <fullName evidence="3">DUF4760 domain-containing protein</fullName>
    </recommendedName>
</protein>